<dbReference type="Pfam" id="PF07690">
    <property type="entry name" value="MFS_1"/>
    <property type="match status" value="1"/>
</dbReference>
<keyword evidence="15" id="KW-1185">Reference proteome</keyword>
<keyword evidence="5 11" id="KW-0812">Transmembrane</keyword>
<evidence type="ECO:0000256" key="8">
    <source>
        <dbReference type="ARBA" id="ARBA00023136"/>
    </source>
</evidence>
<keyword evidence="6" id="KW-0769">Symport</keyword>
<dbReference type="GO" id="GO:0005886">
    <property type="term" value="C:plasma membrane"/>
    <property type="evidence" value="ECO:0007669"/>
    <property type="project" value="UniProtKB-SubCell"/>
</dbReference>
<keyword evidence="4" id="KW-1003">Cell membrane</keyword>
<feature type="domain" description="Major facilitator superfamily (MFS) profile" evidence="12">
    <location>
        <begin position="18"/>
        <end position="432"/>
    </location>
</feature>
<evidence type="ECO:0000259" key="12">
    <source>
        <dbReference type="PROSITE" id="PS50850"/>
    </source>
</evidence>
<feature type="transmembrane region" description="Helical" evidence="11">
    <location>
        <begin position="90"/>
        <end position="109"/>
    </location>
</feature>
<protein>
    <recommendedName>
        <fullName evidence="10">Putative proline/betaine transporter</fullName>
    </recommendedName>
</protein>
<evidence type="ECO:0000256" key="11">
    <source>
        <dbReference type="SAM" id="Phobius"/>
    </source>
</evidence>
<gene>
    <name evidence="14" type="ORF">J2Z30_005964</name>
    <name evidence="13" type="ORF">SIRAN6697</name>
</gene>
<evidence type="ECO:0000313" key="13">
    <source>
        <dbReference type="EMBL" id="CDR10116.1"/>
    </source>
</evidence>
<accession>A0A060ZWC8</accession>
<proteinExistence type="inferred from homology"/>
<feature type="transmembrane region" description="Helical" evidence="11">
    <location>
        <begin position="194"/>
        <end position="213"/>
    </location>
</feature>
<dbReference type="Gene3D" id="1.20.1250.20">
    <property type="entry name" value="MFS general substrate transporter like domains"/>
    <property type="match status" value="2"/>
</dbReference>
<sequence>MSQSTDSGTTRSMSIGRIAFASLIGTTIEWYDFFLYGTAAALIFSHAFFPNVDPTAGTLASFATFAVGFIARPIGGFLGGHFGDKIGRKAMLVATLLITGTTTFLVGLLPTYQQIGIAAPILLVILRFIQGIGVGGEWGGAVLVAVEHAPEHKRGFYGSLPQLGVAAGLSLGTVMFAIVGALPDDDFHAWGWRIPFLLSALLVVVGLIIRSRVEETPVFKEMKAKKTVQRLPIVEAVRQYPGRIVQASMISFGAILIFFIVTVFTLSYATKQLGVARNTILIAIVVVAAAEFIALPAWSALSDKIGRRPVFLIGAIFTALFAFPYFWLVDTGNTVAVFVAFLAIWLVGHAATYGVSAAFLMEMFPGEVRYSAASVSYQLSSIVAGGFTPMIATTLLEWSDNESWSVALYLLTGGLITVIGGLLAKETREGSHRASRSDSDTTHTTTA</sequence>
<dbReference type="CDD" id="cd17369">
    <property type="entry name" value="MFS_ShiA_like"/>
    <property type="match status" value="1"/>
</dbReference>
<reference evidence="13" key="1">
    <citation type="submission" date="2014-05" db="EMBL/GenBank/DDBJ databases">
        <authorList>
            <person name="Horn Fabian"/>
        </authorList>
    </citation>
    <scope>NUCLEOTIDE SEQUENCE</scope>
</reference>
<evidence type="ECO:0000256" key="5">
    <source>
        <dbReference type="ARBA" id="ARBA00022692"/>
    </source>
</evidence>
<dbReference type="RefSeq" id="WP_044575830.1">
    <property type="nucleotide sequence ID" value="NZ_BAABDR010000007.1"/>
</dbReference>
<dbReference type="AlphaFoldDB" id="A0A060ZWC8"/>
<dbReference type="GO" id="GO:0015293">
    <property type="term" value="F:symporter activity"/>
    <property type="evidence" value="ECO:0007669"/>
    <property type="project" value="UniProtKB-KW"/>
</dbReference>
<reference evidence="14 15" key="2">
    <citation type="submission" date="2021-03" db="EMBL/GenBank/DDBJ databases">
        <title>Genomic Encyclopedia of Type Strains, Phase IV (KMG-IV): sequencing the most valuable type-strain genomes for metagenomic binning, comparative biology and taxonomic classification.</title>
        <authorList>
            <person name="Goeker M."/>
        </authorList>
    </citation>
    <scope>NUCLEOTIDE SEQUENCE [LARGE SCALE GENOMIC DNA]</scope>
    <source>
        <strain evidence="14 15">DSM 41954</strain>
    </source>
</reference>
<feature type="transmembrane region" description="Helical" evidence="11">
    <location>
        <begin position="280"/>
        <end position="298"/>
    </location>
</feature>
<dbReference type="HOGENOM" id="CLU_001265_39_5_11"/>
<feature type="transmembrane region" description="Helical" evidence="11">
    <location>
        <begin position="310"/>
        <end position="329"/>
    </location>
</feature>
<feature type="transmembrane region" description="Helical" evidence="11">
    <location>
        <begin position="56"/>
        <end position="78"/>
    </location>
</feature>
<feature type="transmembrane region" description="Helical" evidence="11">
    <location>
        <begin position="404"/>
        <end position="424"/>
    </location>
</feature>
<keyword evidence="8 11" id="KW-0472">Membrane</keyword>
<feature type="transmembrane region" description="Helical" evidence="11">
    <location>
        <begin position="335"/>
        <end position="360"/>
    </location>
</feature>
<dbReference type="PROSITE" id="PS50850">
    <property type="entry name" value="MFS"/>
    <property type="match status" value="1"/>
</dbReference>
<evidence type="ECO:0000256" key="6">
    <source>
        <dbReference type="ARBA" id="ARBA00022847"/>
    </source>
</evidence>
<dbReference type="FunFam" id="1.20.1250.20:FF:000001">
    <property type="entry name" value="Dicarboxylate MFS transporter"/>
    <property type="match status" value="1"/>
</dbReference>
<comment type="similarity">
    <text evidence="2">Belongs to the major facilitator superfamily. Metabolite:H+ Symporter (MHS) family (TC 2.A.1.6) family.</text>
</comment>
<dbReference type="InterPro" id="IPR011701">
    <property type="entry name" value="MFS"/>
</dbReference>
<evidence type="ECO:0000256" key="7">
    <source>
        <dbReference type="ARBA" id="ARBA00022989"/>
    </source>
</evidence>
<dbReference type="EMBL" id="LK022848">
    <property type="protein sequence ID" value="CDR10116.1"/>
    <property type="molecule type" value="Genomic_DNA"/>
</dbReference>
<organism evidence="13">
    <name type="scientific">Streptomyces iranensis</name>
    <dbReference type="NCBI Taxonomy" id="576784"/>
    <lineage>
        <taxon>Bacteria</taxon>
        <taxon>Bacillati</taxon>
        <taxon>Actinomycetota</taxon>
        <taxon>Actinomycetes</taxon>
        <taxon>Kitasatosporales</taxon>
        <taxon>Streptomycetaceae</taxon>
        <taxon>Streptomyces</taxon>
        <taxon>Streptomyces violaceusniger group</taxon>
    </lineage>
</organism>
<evidence type="ECO:0000256" key="3">
    <source>
        <dbReference type="ARBA" id="ARBA00022448"/>
    </source>
</evidence>
<dbReference type="InterPro" id="IPR005828">
    <property type="entry name" value="MFS_sugar_transport-like"/>
</dbReference>
<dbReference type="EMBL" id="JAGGLR010000017">
    <property type="protein sequence ID" value="MBP2064938.1"/>
    <property type="molecule type" value="Genomic_DNA"/>
</dbReference>
<dbReference type="InterPro" id="IPR020846">
    <property type="entry name" value="MFS_dom"/>
</dbReference>
<keyword evidence="3" id="KW-0813">Transport</keyword>
<dbReference type="InterPro" id="IPR036259">
    <property type="entry name" value="MFS_trans_sf"/>
</dbReference>
<evidence type="ECO:0000313" key="14">
    <source>
        <dbReference type="EMBL" id="MBP2064938.1"/>
    </source>
</evidence>
<dbReference type="Proteomes" id="UP000756710">
    <property type="component" value="Unassembled WGS sequence"/>
</dbReference>
<keyword evidence="7 11" id="KW-1133">Transmembrane helix</keyword>
<evidence type="ECO:0000256" key="1">
    <source>
        <dbReference type="ARBA" id="ARBA00004651"/>
    </source>
</evidence>
<evidence type="ECO:0000256" key="2">
    <source>
        <dbReference type="ARBA" id="ARBA00008240"/>
    </source>
</evidence>
<feature type="transmembrane region" description="Helical" evidence="11">
    <location>
        <begin position="20"/>
        <end position="44"/>
    </location>
</feature>
<evidence type="ECO:0000313" key="15">
    <source>
        <dbReference type="Proteomes" id="UP000756710"/>
    </source>
</evidence>
<feature type="transmembrane region" description="Helical" evidence="11">
    <location>
        <begin position="115"/>
        <end position="144"/>
    </location>
</feature>
<evidence type="ECO:0000256" key="9">
    <source>
        <dbReference type="ARBA" id="ARBA00037295"/>
    </source>
</evidence>
<dbReference type="PANTHER" id="PTHR43045">
    <property type="entry name" value="SHIKIMATE TRANSPORTER"/>
    <property type="match status" value="1"/>
</dbReference>
<dbReference type="Pfam" id="PF00083">
    <property type="entry name" value="Sugar_tr"/>
    <property type="match status" value="1"/>
</dbReference>
<dbReference type="SUPFAM" id="SSF103473">
    <property type="entry name" value="MFS general substrate transporter"/>
    <property type="match status" value="1"/>
</dbReference>
<dbReference type="PANTHER" id="PTHR43045:SF1">
    <property type="entry name" value="SHIKIMATE TRANSPORTER"/>
    <property type="match status" value="1"/>
</dbReference>
<comment type="subcellular location">
    <subcellularLocation>
        <location evidence="1">Cell membrane</location>
        <topology evidence="1">Multi-pass membrane protein</topology>
    </subcellularLocation>
</comment>
<feature type="transmembrane region" description="Helical" evidence="11">
    <location>
        <begin position="156"/>
        <end position="182"/>
    </location>
</feature>
<comment type="function">
    <text evidence="9">May be a proton symporter involved in the uptake of osmolytes such as proline and glycine betaine.</text>
</comment>
<feature type="transmembrane region" description="Helical" evidence="11">
    <location>
        <begin position="372"/>
        <end position="392"/>
    </location>
</feature>
<feature type="transmembrane region" description="Helical" evidence="11">
    <location>
        <begin position="247"/>
        <end position="268"/>
    </location>
</feature>
<name>A0A060ZWC8_9ACTN</name>
<evidence type="ECO:0000256" key="10">
    <source>
        <dbReference type="ARBA" id="ARBA00039918"/>
    </source>
</evidence>
<evidence type="ECO:0000256" key="4">
    <source>
        <dbReference type="ARBA" id="ARBA00022475"/>
    </source>
</evidence>